<dbReference type="PRINTS" id="PR00039">
    <property type="entry name" value="HTHLYSR"/>
</dbReference>
<evidence type="ECO:0000256" key="1">
    <source>
        <dbReference type="ARBA" id="ARBA00009437"/>
    </source>
</evidence>
<dbReference type="SUPFAM" id="SSF46785">
    <property type="entry name" value="Winged helix' DNA-binding domain"/>
    <property type="match status" value="1"/>
</dbReference>
<gene>
    <name evidence="6" type="ORF">LWF01_16220</name>
</gene>
<dbReference type="PANTHER" id="PTHR30126:SF91">
    <property type="entry name" value="LYSR FAMILY TRANSCRIPTIONAL REGULATOR"/>
    <property type="match status" value="1"/>
</dbReference>
<sequence>MRISLERLEAFVASAQTGSFSAAARRLNKTQSTISNAIATLEIDVGTDLFDRSTRAPTLTAAGERLLLEAQTVIDRCIAFENHADSLSVEETTELTISVDVPGRVLLPVFNDFARKYPYVNLTVQSSLNTGISESVLIGSAALGVSFSEPRYDKALEFKQLGKLILIHVAAPGHSLCQQESVSFADLRANRRLAHSAQLDSFPTMEYLRCAQTWQIYGQQPLIEMTKAGLGWATIPRQLILDELAAGELVELQLEAYPHTDWLVGVDLLWSRARKLRAPELWLKNRLLAFKVSELSQRGQATTF</sequence>
<dbReference type="Pfam" id="PF00126">
    <property type="entry name" value="HTH_1"/>
    <property type="match status" value="1"/>
</dbReference>
<keyword evidence="7" id="KW-1185">Reference proteome</keyword>
<dbReference type="PROSITE" id="PS50931">
    <property type="entry name" value="HTH_LYSR"/>
    <property type="match status" value="1"/>
</dbReference>
<evidence type="ECO:0000313" key="7">
    <source>
        <dbReference type="Proteomes" id="UP001209083"/>
    </source>
</evidence>
<name>A0ABY8QRJ4_9MICO</name>
<keyword evidence="4" id="KW-0804">Transcription</keyword>
<dbReference type="Proteomes" id="UP001209083">
    <property type="component" value="Chromosome"/>
</dbReference>
<evidence type="ECO:0000256" key="4">
    <source>
        <dbReference type="ARBA" id="ARBA00023163"/>
    </source>
</evidence>
<feature type="domain" description="HTH lysR-type" evidence="5">
    <location>
        <begin position="3"/>
        <end position="60"/>
    </location>
</feature>
<dbReference type="Pfam" id="PF03466">
    <property type="entry name" value="LysR_substrate"/>
    <property type="match status" value="1"/>
</dbReference>
<dbReference type="RefSeq" id="WP_349638407.1">
    <property type="nucleotide sequence ID" value="NZ_CP090958.1"/>
</dbReference>
<dbReference type="Gene3D" id="1.10.10.10">
    <property type="entry name" value="Winged helix-like DNA-binding domain superfamily/Winged helix DNA-binding domain"/>
    <property type="match status" value="1"/>
</dbReference>
<protein>
    <submittedName>
        <fullName evidence="6">LysR family transcriptional regulator</fullName>
    </submittedName>
</protein>
<dbReference type="PANTHER" id="PTHR30126">
    <property type="entry name" value="HTH-TYPE TRANSCRIPTIONAL REGULATOR"/>
    <property type="match status" value="1"/>
</dbReference>
<dbReference type="InterPro" id="IPR005119">
    <property type="entry name" value="LysR_subst-bd"/>
</dbReference>
<dbReference type="Gene3D" id="3.40.190.290">
    <property type="match status" value="1"/>
</dbReference>
<keyword evidence="2" id="KW-0805">Transcription regulation</keyword>
<dbReference type="InterPro" id="IPR036388">
    <property type="entry name" value="WH-like_DNA-bd_sf"/>
</dbReference>
<organism evidence="6 7">
    <name type="scientific">Saxibacter everestensis</name>
    <dbReference type="NCBI Taxonomy" id="2909229"/>
    <lineage>
        <taxon>Bacteria</taxon>
        <taxon>Bacillati</taxon>
        <taxon>Actinomycetota</taxon>
        <taxon>Actinomycetes</taxon>
        <taxon>Micrococcales</taxon>
        <taxon>Brevibacteriaceae</taxon>
        <taxon>Saxibacter</taxon>
    </lineage>
</organism>
<proteinExistence type="inferred from homology"/>
<keyword evidence="3" id="KW-0238">DNA-binding</keyword>
<comment type="similarity">
    <text evidence="1">Belongs to the LysR transcriptional regulatory family.</text>
</comment>
<evidence type="ECO:0000256" key="3">
    <source>
        <dbReference type="ARBA" id="ARBA00023125"/>
    </source>
</evidence>
<evidence type="ECO:0000259" key="5">
    <source>
        <dbReference type="PROSITE" id="PS50931"/>
    </source>
</evidence>
<dbReference type="InterPro" id="IPR036390">
    <property type="entry name" value="WH_DNA-bd_sf"/>
</dbReference>
<dbReference type="InterPro" id="IPR000847">
    <property type="entry name" value="LysR_HTH_N"/>
</dbReference>
<reference evidence="6 7" key="1">
    <citation type="submission" date="2023-05" db="EMBL/GenBank/DDBJ databases">
        <title>Lithophilousrod everest ZFBP1038 complete genpme.</title>
        <authorList>
            <person name="Tian M."/>
        </authorList>
    </citation>
    <scope>NUCLEOTIDE SEQUENCE [LARGE SCALE GENOMIC DNA]</scope>
    <source>
        <strain evidence="6 7">ZFBP1038</strain>
    </source>
</reference>
<evidence type="ECO:0000256" key="2">
    <source>
        <dbReference type="ARBA" id="ARBA00023015"/>
    </source>
</evidence>
<dbReference type="SUPFAM" id="SSF53850">
    <property type="entry name" value="Periplasmic binding protein-like II"/>
    <property type="match status" value="1"/>
</dbReference>
<evidence type="ECO:0000313" key="6">
    <source>
        <dbReference type="EMBL" id="WGW11617.1"/>
    </source>
</evidence>
<accession>A0ABY8QRJ4</accession>
<dbReference type="EMBL" id="CP090958">
    <property type="protein sequence ID" value="WGW11617.1"/>
    <property type="molecule type" value="Genomic_DNA"/>
</dbReference>